<keyword evidence="1" id="KW-0812">Transmembrane</keyword>
<feature type="transmembrane region" description="Helical" evidence="1">
    <location>
        <begin position="12"/>
        <end position="38"/>
    </location>
</feature>
<accession>A0A9W6US22</accession>
<evidence type="ECO:0000313" key="3">
    <source>
        <dbReference type="Proteomes" id="UP001165124"/>
    </source>
</evidence>
<evidence type="ECO:0008006" key="4">
    <source>
        <dbReference type="Google" id="ProtNLM"/>
    </source>
</evidence>
<dbReference type="AlphaFoldDB" id="A0A9W6US22"/>
<name>A0A9W6US22_9ACTN</name>
<feature type="transmembrane region" description="Helical" evidence="1">
    <location>
        <begin position="44"/>
        <end position="62"/>
    </location>
</feature>
<evidence type="ECO:0000313" key="2">
    <source>
        <dbReference type="EMBL" id="GLW62206.1"/>
    </source>
</evidence>
<keyword evidence="3" id="KW-1185">Reference proteome</keyword>
<sequence length="127" mass="13773">MGRSRVAQMPAALTTARVLMFMVAGLSALWVVAFLVGYGVTSENVGAAMVQLLPGAFSFALAVKIRPERPRIRLWINILEVVWVLIAFGRIGQGDVTGVLGLILPGIILVLVNTRAARSYFVPGRYF</sequence>
<reference evidence="2" key="1">
    <citation type="submission" date="2023-02" db="EMBL/GenBank/DDBJ databases">
        <title>Actinomadura rubrobrunea NBRC 14622.</title>
        <authorList>
            <person name="Ichikawa N."/>
            <person name="Sato H."/>
            <person name="Tonouchi N."/>
        </authorList>
    </citation>
    <scope>NUCLEOTIDE SEQUENCE</scope>
    <source>
        <strain evidence="2">NBRC 14622</strain>
    </source>
</reference>
<feature type="transmembrane region" description="Helical" evidence="1">
    <location>
        <begin position="98"/>
        <end position="117"/>
    </location>
</feature>
<feature type="transmembrane region" description="Helical" evidence="1">
    <location>
        <begin position="74"/>
        <end position="92"/>
    </location>
</feature>
<dbReference type="Proteomes" id="UP001165124">
    <property type="component" value="Unassembled WGS sequence"/>
</dbReference>
<proteinExistence type="predicted"/>
<comment type="caution">
    <text evidence="2">The sequence shown here is derived from an EMBL/GenBank/DDBJ whole genome shotgun (WGS) entry which is preliminary data.</text>
</comment>
<keyword evidence="1" id="KW-1133">Transmembrane helix</keyword>
<gene>
    <name evidence="2" type="ORF">Arub01_04500</name>
</gene>
<dbReference type="EMBL" id="BSRZ01000001">
    <property type="protein sequence ID" value="GLW62206.1"/>
    <property type="molecule type" value="Genomic_DNA"/>
</dbReference>
<protein>
    <recommendedName>
        <fullName evidence="4">DUF2568 domain-containing protein</fullName>
    </recommendedName>
</protein>
<organism evidence="2 3">
    <name type="scientific">Actinomadura rubrobrunea</name>
    <dbReference type="NCBI Taxonomy" id="115335"/>
    <lineage>
        <taxon>Bacteria</taxon>
        <taxon>Bacillati</taxon>
        <taxon>Actinomycetota</taxon>
        <taxon>Actinomycetes</taxon>
        <taxon>Streptosporangiales</taxon>
        <taxon>Thermomonosporaceae</taxon>
        <taxon>Actinomadura</taxon>
    </lineage>
</organism>
<evidence type="ECO:0000256" key="1">
    <source>
        <dbReference type="SAM" id="Phobius"/>
    </source>
</evidence>
<keyword evidence="1" id="KW-0472">Membrane</keyword>